<sequence>MTQHHRRRWYDTPVTGSRNAIRAWRATLSVAVAGSLAAGLLLPAQPAWAAEENTYQPTAILEAQLRGYVDRATPDEAYANPSGDLPVGTSVDPAGKHVTRAYFTFDVAAVHGKKIVSAALAAVETQANDCAHRAVEVWVTDRYTEGSRWDYQPAQKFRVAAAGVPESGCAVTDARFDVARALTWAANNDQETLTLALRVAGNKETDERYGRRYASAPTLTVHYNTPPPRPTDMFLYGRPCATSAPGTWMPTTSTDIYATLPEDADGPQEDKLGRLAVWPVDDESQRQERVNRTYSHWSNVSFSTYYLDLHFEHGRTYAWQLQADDGDARSPWSRTCYFTVDTAPPGMPTVTSPEYPNADQPTGDVGTPGKFTFSADGDADVVAFRWGPRWPGTDVKADQPGGTATITIRPEEAGQQYLTVQGVDRAGNTSEVKYHNYWVRESRPTVESSLYTPWGPGGGIGVPGEFRFTSSQEGATTFVYQVNEGSNQTARVAPEGPTTVTITPTVGGLNTLRVRTRDSSGALGAWRVYTFVVDTAPKVEFDGDLVMGKVSTVLLSPGMPEVAEYEYWLNDDESEKTTVPAATDGTASFTWVPSMAKWPLDLKIRSRTTGGAVSAVADPYISVDAVSPEITGPELGKPGQPMTFTFTSRMPGVTEYVWSLSPGEEEHVLPAGPDGVGRLTWTPTEDGYHYLGVQARNATGALSGGSGLSFQVSSAPQVYSAVYPPWTYGGGVGVEGTFGVEPEMPNVTEYVYQFRVSFDETPETTVAAGADGTLSLRYTPTQSGYHTLKIRSRSADGTLSGWREYTFLVNWDS</sequence>
<comment type="caution">
    <text evidence="1">The sequence shown here is derived from an EMBL/GenBank/DDBJ whole genome shotgun (WGS) entry which is preliminary data.</text>
</comment>
<protein>
    <recommendedName>
        <fullName evidence="3">Ig-like domain-containing protein</fullName>
    </recommendedName>
</protein>
<dbReference type="Gene3D" id="2.60.40.10">
    <property type="entry name" value="Immunoglobulins"/>
    <property type="match status" value="1"/>
</dbReference>
<dbReference type="InterPro" id="IPR013783">
    <property type="entry name" value="Ig-like_fold"/>
</dbReference>
<dbReference type="Proteomes" id="UP000649753">
    <property type="component" value="Unassembled WGS sequence"/>
</dbReference>
<dbReference type="AlphaFoldDB" id="A0A927MIE5"/>
<gene>
    <name evidence="1" type="ORF">H4W31_007363</name>
</gene>
<dbReference type="RefSeq" id="WP_192770743.1">
    <property type="nucleotide sequence ID" value="NZ_JADBEB010000001.1"/>
</dbReference>
<keyword evidence="2" id="KW-1185">Reference proteome</keyword>
<evidence type="ECO:0008006" key="3">
    <source>
        <dbReference type="Google" id="ProtNLM"/>
    </source>
</evidence>
<evidence type="ECO:0000313" key="1">
    <source>
        <dbReference type="EMBL" id="MBE1491725.1"/>
    </source>
</evidence>
<dbReference type="EMBL" id="JADBEB010000001">
    <property type="protein sequence ID" value="MBE1491725.1"/>
    <property type="molecule type" value="Genomic_DNA"/>
</dbReference>
<proteinExistence type="predicted"/>
<name>A0A927MIE5_9ACTN</name>
<accession>A0A927MIE5</accession>
<evidence type="ECO:0000313" key="2">
    <source>
        <dbReference type="Proteomes" id="UP000649753"/>
    </source>
</evidence>
<reference evidence="1" key="1">
    <citation type="submission" date="2020-10" db="EMBL/GenBank/DDBJ databases">
        <title>Sequencing the genomes of 1000 actinobacteria strains.</title>
        <authorList>
            <person name="Klenk H.-P."/>
        </authorList>
    </citation>
    <scope>NUCLEOTIDE SEQUENCE</scope>
    <source>
        <strain evidence="1">DSM 46832</strain>
    </source>
</reference>
<dbReference type="GO" id="GO:0005975">
    <property type="term" value="P:carbohydrate metabolic process"/>
    <property type="evidence" value="ECO:0007669"/>
    <property type="project" value="UniProtKB-ARBA"/>
</dbReference>
<organism evidence="1 2">
    <name type="scientific">Plantactinospora soyae</name>
    <dbReference type="NCBI Taxonomy" id="1544732"/>
    <lineage>
        <taxon>Bacteria</taxon>
        <taxon>Bacillati</taxon>
        <taxon>Actinomycetota</taxon>
        <taxon>Actinomycetes</taxon>
        <taxon>Micromonosporales</taxon>
        <taxon>Micromonosporaceae</taxon>
        <taxon>Plantactinospora</taxon>
    </lineage>
</organism>